<evidence type="ECO:0000313" key="3">
    <source>
        <dbReference type="Proteomes" id="UP000002411"/>
    </source>
</evidence>
<keyword evidence="1" id="KW-0175">Coiled coil</keyword>
<name>A5N8Y7_CLOK5</name>
<dbReference type="RefSeq" id="WP_012102120.1">
    <property type="nucleotide sequence ID" value="NC_009706.1"/>
</dbReference>
<gene>
    <name evidence="2" type="ordered locus">CKL_1726</name>
</gene>
<dbReference type="EMBL" id="CP000673">
    <property type="protein sequence ID" value="EDK33768.1"/>
    <property type="molecule type" value="Genomic_DNA"/>
</dbReference>
<protein>
    <submittedName>
        <fullName evidence="2">Uncharacterized protein</fullName>
    </submittedName>
</protein>
<organism evidence="2 3">
    <name type="scientific">Clostridium kluyveri (strain ATCC 8527 / DSM 555 / NBRC 12016 / NCIMB 10680 / K1)</name>
    <dbReference type="NCBI Taxonomy" id="431943"/>
    <lineage>
        <taxon>Bacteria</taxon>
        <taxon>Bacillati</taxon>
        <taxon>Bacillota</taxon>
        <taxon>Clostridia</taxon>
        <taxon>Eubacteriales</taxon>
        <taxon>Clostridiaceae</taxon>
        <taxon>Clostridium</taxon>
    </lineage>
</organism>
<reference evidence="2 3" key="1">
    <citation type="journal article" date="2008" name="Proc. Natl. Acad. Sci. U.S.A.">
        <title>The genome of Clostridium kluyveri, a strict anaerobe with unique metabolic features.</title>
        <authorList>
            <person name="Seedorf H."/>
            <person name="Fricke W.F."/>
            <person name="Veith B."/>
            <person name="Brueggemann H."/>
            <person name="Liesegang H."/>
            <person name="Strittmatter A."/>
            <person name="Miethke M."/>
            <person name="Buckel W."/>
            <person name="Hinderberger J."/>
            <person name="Li F."/>
            <person name="Hagemeier C."/>
            <person name="Thauer R.K."/>
            <person name="Gottschalk G."/>
        </authorList>
    </citation>
    <scope>NUCLEOTIDE SEQUENCE [LARGE SCALE GENOMIC DNA]</scope>
    <source>
        <strain evidence="3">ATCC 8527 / DSM 555 / NCIMB 10680</strain>
    </source>
</reference>
<accession>A5N8Y7</accession>
<proteinExistence type="predicted"/>
<evidence type="ECO:0000313" key="2">
    <source>
        <dbReference type="EMBL" id="EDK33768.1"/>
    </source>
</evidence>
<evidence type="ECO:0000256" key="1">
    <source>
        <dbReference type="SAM" id="Coils"/>
    </source>
</evidence>
<dbReference type="AlphaFoldDB" id="A5N8Y7"/>
<dbReference type="STRING" id="431943.CKL_1726"/>
<sequence length="183" mass="21548">MEEREIIGIIKPLLNNYGIEEFDALKPQTQRRLVMMEKYFQKCIEKYANIKQNIRHLDLSVRGICKGSNVGKTTVYNNPDILKKYIEKRINDIECNVLIIPKLEFNTLVNKVELLQSNLNKMLVDIARFENMRVKVKSLEKIIANLEVQKIALQHELNKSEAEKDELQREFIRKKSKIVSIYK</sequence>
<dbReference type="HOGENOM" id="CLU_123733_0_0_9"/>
<keyword evidence="3" id="KW-1185">Reference proteome</keyword>
<dbReference type="KEGG" id="ckl:CKL_1726"/>
<feature type="coiled-coil region" evidence="1">
    <location>
        <begin position="129"/>
        <end position="177"/>
    </location>
</feature>
<dbReference type="Proteomes" id="UP000002411">
    <property type="component" value="Chromosome"/>
</dbReference>